<keyword evidence="1" id="KW-1185">Reference proteome</keyword>
<accession>A0A0N5AHZ5</accession>
<sequence>MQRLSKIFDCRTLTPLDSVPEFAQQELYDIWKEYRKGKLYKNELADTRNLLTVLAIFDNQLSSSENTAYKNPEILVRRVDNDDARMSYSNSDKRNPRMAFGSNLPIWNPDDDFDNSILDRSTVDPIHRNWLQQTTTTTTEVYAPFQHSRHEYNSPISECGETNNAVEETSATAETISQKYDFLNGASTEVINEFLKVWNDDDIPSESLRDEKIHRLAVSLLDEQQLLAYNAYATRKRLRARVHAQMQNVKALSNDARHALKALIRAAPSQRPKVLSLLFSSAIVSTV</sequence>
<reference evidence="2" key="1">
    <citation type="submission" date="2017-02" db="UniProtKB">
        <authorList>
            <consortium name="WormBaseParasite"/>
        </authorList>
    </citation>
    <scope>IDENTIFICATION</scope>
</reference>
<protein>
    <submittedName>
        <fullName evidence="2">Uncharacterized protein</fullName>
    </submittedName>
</protein>
<evidence type="ECO:0000313" key="1">
    <source>
        <dbReference type="Proteomes" id="UP000046393"/>
    </source>
</evidence>
<organism evidence="1 2">
    <name type="scientific">Syphacia muris</name>
    <dbReference type="NCBI Taxonomy" id="451379"/>
    <lineage>
        <taxon>Eukaryota</taxon>
        <taxon>Metazoa</taxon>
        <taxon>Ecdysozoa</taxon>
        <taxon>Nematoda</taxon>
        <taxon>Chromadorea</taxon>
        <taxon>Rhabditida</taxon>
        <taxon>Spirurina</taxon>
        <taxon>Oxyuridomorpha</taxon>
        <taxon>Oxyuroidea</taxon>
        <taxon>Oxyuridae</taxon>
        <taxon>Syphacia</taxon>
    </lineage>
</organism>
<dbReference type="WBParaSite" id="SMUV_0000401701-mRNA-1">
    <property type="protein sequence ID" value="SMUV_0000401701-mRNA-1"/>
    <property type="gene ID" value="SMUV_0000401701"/>
</dbReference>
<proteinExistence type="predicted"/>
<dbReference type="AlphaFoldDB" id="A0A0N5AHZ5"/>
<dbReference type="Proteomes" id="UP000046393">
    <property type="component" value="Unplaced"/>
</dbReference>
<name>A0A0N5AHZ5_9BILA</name>
<evidence type="ECO:0000313" key="2">
    <source>
        <dbReference type="WBParaSite" id="SMUV_0000401701-mRNA-1"/>
    </source>
</evidence>